<sequence>MGKRTFVDPSKPRLPSHTNTDCSHSPPPPPSSLLPPPFPSRPCCQQVSAAIVSLVAAIFVTVTKPPDQFSQVEAECCVSPTMSDIEKGSPDLGGQNRARGGVGQDPRSTESAELGAEVARAAYPGDFQAIVQAHVEEEVWLDIPEVIIENWDVQQVEEEWVPGEEEAVGEEEDEQEEGEAEEGGEEDEEEEQEESDEQERENHVDKEEEEDESVSFFAKEVAEYKYGNSEEEAQEAGGEEEDEREEPEEGLEMDMDCAEGSPGESSPKA</sequence>
<gene>
    <name evidence="3" type="primary">LOC103542726</name>
</gene>
<feature type="region of interest" description="Disordered" evidence="1">
    <location>
        <begin position="1"/>
        <end position="37"/>
    </location>
</feature>
<dbReference type="RefSeq" id="XP_070462991.1">
    <property type="nucleotide sequence ID" value="XM_070606890.1"/>
</dbReference>
<dbReference type="Proteomes" id="UP001652662">
    <property type="component" value="Unplaced"/>
</dbReference>
<evidence type="ECO:0000313" key="2">
    <source>
        <dbReference type="Proteomes" id="UP001652662"/>
    </source>
</evidence>
<proteinExistence type="predicted"/>
<organism evidence="2 3">
    <name type="scientific">Equus przewalskii</name>
    <name type="common">Przewalski's horse</name>
    <name type="synonym">Equus caballus przewalskii</name>
    <dbReference type="NCBI Taxonomy" id="9798"/>
    <lineage>
        <taxon>Eukaryota</taxon>
        <taxon>Metazoa</taxon>
        <taxon>Chordata</taxon>
        <taxon>Craniata</taxon>
        <taxon>Vertebrata</taxon>
        <taxon>Euteleostomi</taxon>
        <taxon>Mammalia</taxon>
        <taxon>Eutheria</taxon>
        <taxon>Laurasiatheria</taxon>
        <taxon>Perissodactyla</taxon>
        <taxon>Equidae</taxon>
        <taxon>Equus</taxon>
    </lineage>
</organism>
<feature type="compositionally biased region" description="Acidic residues" evidence="1">
    <location>
        <begin position="160"/>
        <end position="199"/>
    </location>
</feature>
<reference evidence="3" key="1">
    <citation type="submission" date="2025-08" db="UniProtKB">
        <authorList>
            <consortium name="RefSeq"/>
        </authorList>
    </citation>
    <scope>IDENTIFICATION</scope>
    <source>
        <tissue evidence="3">Blood</tissue>
    </source>
</reference>
<evidence type="ECO:0000256" key="1">
    <source>
        <dbReference type="SAM" id="MobiDB-lite"/>
    </source>
</evidence>
<keyword evidence="2" id="KW-1185">Reference proteome</keyword>
<accession>A0ABM4NDG8</accession>
<dbReference type="GeneID" id="103542726"/>
<feature type="region of interest" description="Disordered" evidence="1">
    <location>
        <begin position="160"/>
        <end position="269"/>
    </location>
</feature>
<evidence type="ECO:0000313" key="3">
    <source>
        <dbReference type="RefSeq" id="XP_070462991.1"/>
    </source>
</evidence>
<protein>
    <submittedName>
        <fullName evidence="3">Cyclic nucleotide-gated channel beta-1-like</fullName>
    </submittedName>
</protein>
<feature type="compositionally biased region" description="Acidic residues" evidence="1">
    <location>
        <begin position="229"/>
        <end position="257"/>
    </location>
</feature>
<name>A0ABM4NDG8_EQUPR</name>
<feature type="compositionally biased region" description="Pro residues" evidence="1">
    <location>
        <begin position="25"/>
        <end position="37"/>
    </location>
</feature>
<feature type="region of interest" description="Disordered" evidence="1">
    <location>
        <begin position="83"/>
        <end position="114"/>
    </location>
</feature>